<protein>
    <submittedName>
        <fullName evidence="2">Uncharacterized protein</fullName>
    </submittedName>
</protein>
<dbReference type="RefSeq" id="WP_275230391.1">
    <property type="nucleotide sequence ID" value="NZ_JARESE010000076.1"/>
</dbReference>
<evidence type="ECO:0000256" key="1">
    <source>
        <dbReference type="SAM" id="Phobius"/>
    </source>
</evidence>
<gene>
    <name evidence="2" type="ORF">PYV00_21455</name>
</gene>
<keyword evidence="1" id="KW-0812">Transmembrane</keyword>
<organism evidence="2 3">
    <name type="scientific">Novosphingobium album</name>
    <name type="common">ex Liu et al. 2023</name>
    <dbReference type="NCBI Taxonomy" id="3031130"/>
    <lineage>
        <taxon>Bacteria</taxon>
        <taxon>Pseudomonadati</taxon>
        <taxon>Pseudomonadota</taxon>
        <taxon>Alphaproteobacteria</taxon>
        <taxon>Sphingomonadales</taxon>
        <taxon>Sphingomonadaceae</taxon>
        <taxon>Novosphingobium</taxon>
    </lineage>
</organism>
<keyword evidence="1" id="KW-0472">Membrane</keyword>
<dbReference type="EMBL" id="JARESE010000076">
    <property type="protein sequence ID" value="MDE8654267.1"/>
    <property type="molecule type" value="Genomic_DNA"/>
</dbReference>
<proteinExistence type="predicted"/>
<keyword evidence="3" id="KW-1185">Reference proteome</keyword>
<dbReference type="Proteomes" id="UP001216253">
    <property type="component" value="Unassembled WGS sequence"/>
</dbReference>
<sequence>MSIDWGNAADWASAVASAGAVFAALWIAFGQERNARKLRQLARNEEHERKAQLVSEVIRLTAAIEAEAAPGARVVDVGGGRADGLVSQKDAIEGLRLQLRALQQFPQTDPRIYGEIGRIIQESELPAGFVSGGTSYQGLLLRGLADRLTARRETLVGLLGA</sequence>
<accession>A0ABT5WWJ6</accession>
<name>A0ABT5WWJ6_9SPHN</name>
<keyword evidence="1" id="KW-1133">Transmembrane helix</keyword>
<evidence type="ECO:0000313" key="3">
    <source>
        <dbReference type="Proteomes" id="UP001216253"/>
    </source>
</evidence>
<comment type="caution">
    <text evidence="2">The sequence shown here is derived from an EMBL/GenBank/DDBJ whole genome shotgun (WGS) entry which is preliminary data.</text>
</comment>
<feature type="transmembrane region" description="Helical" evidence="1">
    <location>
        <begin position="12"/>
        <end position="29"/>
    </location>
</feature>
<reference evidence="2 3" key="1">
    <citation type="submission" date="2023-03" db="EMBL/GenBank/DDBJ databases">
        <title>NovoSphingobium album sp. nov. isolated from polycyclic aromatic hydrocarbons- and heavy-metal polluted soil.</title>
        <authorList>
            <person name="Liu Z."/>
            <person name="Wang K."/>
        </authorList>
    </citation>
    <scope>NUCLEOTIDE SEQUENCE [LARGE SCALE GENOMIC DNA]</scope>
    <source>
        <strain evidence="2 3">H3SJ31-1</strain>
    </source>
</reference>
<evidence type="ECO:0000313" key="2">
    <source>
        <dbReference type="EMBL" id="MDE8654267.1"/>
    </source>
</evidence>